<proteinExistence type="predicted"/>
<protein>
    <submittedName>
        <fullName evidence="2">Uncharacterized protein</fullName>
    </submittedName>
</protein>
<evidence type="ECO:0000313" key="2">
    <source>
        <dbReference type="EMBL" id="QHU22426.1"/>
    </source>
</evidence>
<dbReference type="EMBL" id="MN741007">
    <property type="protein sequence ID" value="QHU22426.1"/>
    <property type="molecule type" value="Genomic_DNA"/>
</dbReference>
<dbReference type="AlphaFoldDB" id="A0A6C0KZ49"/>
<name>A0A6C0KZ49_9ZZZZ</name>
<feature type="transmembrane region" description="Helical" evidence="1">
    <location>
        <begin position="122"/>
        <end position="141"/>
    </location>
</feature>
<keyword evidence="1" id="KW-1133">Transmembrane helix</keyword>
<keyword evidence="1" id="KW-0472">Membrane</keyword>
<sequence length="147" mass="17876">MNIKINKYFVCEILEQYLSQLGFYYVANKSNKKKIVELFHSMPFFFFDQNVQNILYKVIQKNNITAYIDSNETMKHLCFNIYKDFCSNLNYPCKNFQDFYDSILFKLTSDKYYMKKMKHNHIHSFIFSILFIGILCVYYTLTKRLYP</sequence>
<organism evidence="2">
    <name type="scientific">viral metagenome</name>
    <dbReference type="NCBI Taxonomy" id="1070528"/>
    <lineage>
        <taxon>unclassified sequences</taxon>
        <taxon>metagenomes</taxon>
        <taxon>organismal metagenomes</taxon>
    </lineage>
</organism>
<reference evidence="2" key="1">
    <citation type="journal article" date="2020" name="Nature">
        <title>Giant virus diversity and host interactions through global metagenomics.</title>
        <authorList>
            <person name="Schulz F."/>
            <person name="Roux S."/>
            <person name="Paez-Espino D."/>
            <person name="Jungbluth S."/>
            <person name="Walsh D.A."/>
            <person name="Denef V.J."/>
            <person name="McMahon K.D."/>
            <person name="Konstantinidis K.T."/>
            <person name="Eloe-Fadrosh E.A."/>
            <person name="Kyrpides N.C."/>
            <person name="Woyke T."/>
        </authorList>
    </citation>
    <scope>NUCLEOTIDE SEQUENCE</scope>
    <source>
        <strain evidence="2">GVMAG-S-ERX555907-102</strain>
    </source>
</reference>
<accession>A0A6C0KZ49</accession>
<keyword evidence="1" id="KW-0812">Transmembrane</keyword>
<evidence type="ECO:0000256" key="1">
    <source>
        <dbReference type="SAM" id="Phobius"/>
    </source>
</evidence>